<feature type="compositionally biased region" description="Polar residues" evidence="1">
    <location>
        <begin position="29"/>
        <end position="42"/>
    </location>
</feature>
<comment type="caution">
    <text evidence="2">The sequence shown here is derived from an EMBL/GenBank/DDBJ whole genome shotgun (WGS) entry which is preliminary data.</text>
</comment>
<sequence length="117" mass="13121">MRGGGYRVYGKGMKQLIQVKAPDPGDSFTIRTESASTVSQTTAEKRNYRPTPSNSENSKRKEESASSIKAKLDNKSGIDEKVQQECRQGWRSLEVQQAGYDMHSKQTTDEDELATFK</sequence>
<evidence type="ECO:0000256" key="1">
    <source>
        <dbReference type="SAM" id="MobiDB-lite"/>
    </source>
</evidence>
<feature type="compositionally biased region" description="Basic and acidic residues" evidence="1">
    <location>
        <begin position="57"/>
        <end position="80"/>
    </location>
</feature>
<keyword evidence="3" id="KW-1185">Reference proteome</keyword>
<feature type="region of interest" description="Disordered" evidence="1">
    <location>
        <begin position="21"/>
        <end position="80"/>
    </location>
</feature>
<protein>
    <submittedName>
        <fullName evidence="2">Uncharacterized protein</fullName>
    </submittedName>
</protein>
<evidence type="ECO:0000313" key="3">
    <source>
        <dbReference type="Proteomes" id="UP001163046"/>
    </source>
</evidence>
<dbReference type="EMBL" id="MU825626">
    <property type="protein sequence ID" value="KAJ7388124.1"/>
    <property type="molecule type" value="Genomic_DNA"/>
</dbReference>
<proteinExistence type="predicted"/>
<organism evidence="2 3">
    <name type="scientific">Desmophyllum pertusum</name>
    <dbReference type="NCBI Taxonomy" id="174260"/>
    <lineage>
        <taxon>Eukaryota</taxon>
        <taxon>Metazoa</taxon>
        <taxon>Cnidaria</taxon>
        <taxon>Anthozoa</taxon>
        <taxon>Hexacorallia</taxon>
        <taxon>Scleractinia</taxon>
        <taxon>Caryophylliina</taxon>
        <taxon>Caryophylliidae</taxon>
        <taxon>Desmophyllum</taxon>
    </lineage>
</organism>
<feature type="region of interest" description="Disordered" evidence="1">
    <location>
        <begin position="95"/>
        <end position="117"/>
    </location>
</feature>
<dbReference type="AlphaFoldDB" id="A0A9X0D7V8"/>
<feature type="non-terminal residue" evidence="2">
    <location>
        <position position="117"/>
    </location>
</feature>
<reference evidence="2" key="1">
    <citation type="submission" date="2023-01" db="EMBL/GenBank/DDBJ databases">
        <title>Genome assembly of the deep-sea coral Lophelia pertusa.</title>
        <authorList>
            <person name="Herrera S."/>
            <person name="Cordes E."/>
        </authorList>
    </citation>
    <scope>NUCLEOTIDE SEQUENCE</scope>
    <source>
        <strain evidence="2">USNM1676648</strain>
        <tissue evidence="2">Polyp</tissue>
    </source>
</reference>
<dbReference type="Proteomes" id="UP001163046">
    <property type="component" value="Unassembled WGS sequence"/>
</dbReference>
<name>A0A9X0D7V8_9CNID</name>
<evidence type="ECO:0000313" key="2">
    <source>
        <dbReference type="EMBL" id="KAJ7388124.1"/>
    </source>
</evidence>
<gene>
    <name evidence="2" type="ORF">OS493_039697</name>
</gene>
<accession>A0A9X0D7V8</accession>